<keyword evidence="3" id="KW-1185">Reference proteome</keyword>
<accession>A0AAV6RKN8</accession>
<feature type="compositionally biased region" description="Basic residues" evidence="1">
    <location>
        <begin position="64"/>
        <end position="73"/>
    </location>
</feature>
<evidence type="ECO:0000256" key="1">
    <source>
        <dbReference type="SAM" id="MobiDB-lite"/>
    </source>
</evidence>
<comment type="caution">
    <text evidence="2">The sequence shown here is derived from an EMBL/GenBank/DDBJ whole genome shotgun (WGS) entry which is preliminary data.</text>
</comment>
<evidence type="ECO:0000313" key="2">
    <source>
        <dbReference type="EMBL" id="KAG7505084.1"/>
    </source>
</evidence>
<organism evidence="2 3">
    <name type="scientific">Solea senegalensis</name>
    <name type="common">Senegalese sole</name>
    <dbReference type="NCBI Taxonomy" id="28829"/>
    <lineage>
        <taxon>Eukaryota</taxon>
        <taxon>Metazoa</taxon>
        <taxon>Chordata</taxon>
        <taxon>Craniata</taxon>
        <taxon>Vertebrata</taxon>
        <taxon>Euteleostomi</taxon>
        <taxon>Actinopterygii</taxon>
        <taxon>Neopterygii</taxon>
        <taxon>Teleostei</taxon>
        <taxon>Neoteleostei</taxon>
        <taxon>Acanthomorphata</taxon>
        <taxon>Carangaria</taxon>
        <taxon>Pleuronectiformes</taxon>
        <taxon>Pleuronectoidei</taxon>
        <taxon>Soleidae</taxon>
        <taxon>Solea</taxon>
    </lineage>
</organism>
<reference evidence="2 3" key="1">
    <citation type="journal article" date="2021" name="Sci. Rep.">
        <title>Chromosome anchoring in Senegalese sole (Solea senegalensis) reveals sex-associated markers and genome rearrangements in flatfish.</title>
        <authorList>
            <person name="Guerrero-Cozar I."/>
            <person name="Gomez-Garrido J."/>
            <person name="Berbel C."/>
            <person name="Martinez-Blanch J.F."/>
            <person name="Alioto T."/>
            <person name="Claros M.G."/>
            <person name="Gagnaire P.A."/>
            <person name="Manchado M."/>
        </authorList>
    </citation>
    <scope>NUCLEOTIDE SEQUENCE [LARGE SCALE GENOMIC DNA]</scope>
    <source>
        <strain evidence="2">Sse05_10M</strain>
    </source>
</reference>
<gene>
    <name evidence="2" type="ORF">JOB18_023282</name>
</gene>
<evidence type="ECO:0000313" key="3">
    <source>
        <dbReference type="Proteomes" id="UP000693946"/>
    </source>
</evidence>
<proteinExistence type="predicted"/>
<protein>
    <submittedName>
        <fullName evidence="2">Uncharacterized protein</fullName>
    </submittedName>
</protein>
<dbReference type="AlphaFoldDB" id="A0AAV6RKN8"/>
<feature type="compositionally biased region" description="Polar residues" evidence="1">
    <location>
        <begin position="9"/>
        <end position="20"/>
    </location>
</feature>
<feature type="compositionally biased region" description="Polar residues" evidence="1">
    <location>
        <begin position="125"/>
        <end position="139"/>
    </location>
</feature>
<feature type="region of interest" description="Disordered" evidence="1">
    <location>
        <begin position="1"/>
        <end position="139"/>
    </location>
</feature>
<feature type="compositionally biased region" description="Basic and acidic residues" evidence="1">
    <location>
        <begin position="88"/>
        <end position="110"/>
    </location>
</feature>
<dbReference type="EMBL" id="JAGKHQ010000011">
    <property type="protein sequence ID" value="KAG7505084.1"/>
    <property type="molecule type" value="Genomic_DNA"/>
</dbReference>
<sequence>MIVRDLCYRSQQDSQPTRQPSEMRVSVREAGRPRRLLGCMEIRRNTAEKQVMEGRWEEEMGKGGKARRGRKKGREGESGAAGLDNEQSDEKDRAPNRDVSEMEREDKNLDPGKGTGATIHHHNRNNSTTVAAAGDTQSPPACIAPSAFSRDEVVLKTCSLCPSPSHKHMGTSLCQCSSQNT</sequence>
<name>A0AAV6RKN8_SOLSE</name>
<dbReference type="Proteomes" id="UP000693946">
    <property type="component" value="Linkage Group LG19"/>
</dbReference>
<feature type="compositionally biased region" description="Basic and acidic residues" evidence="1">
    <location>
        <begin position="41"/>
        <end position="62"/>
    </location>
</feature>